<dbReference type="Proteomes" id="UP000436088">
    <property type="component" value="Unassembled WGS sequence"/>
</dbReference>
<accession>A0A6A3A2H4</accession>
<dbReference type="Pfam" id="PF00400">
    <property type="entry name" value="WD40"/>
    <property type="match status" value="1"/>
</dbReference>
<dbReference type="AlphaFoldDB" id="A0A6A3A2H4"/>
<proteinExistence type="predicted"/>
<dbReference type="SUPFAM" id="SSF50998">
    <property type="entry name" value="Quinoprotein alcohol dehydrogenase-like"/>
    <property type="match status" value="1"/>
</dbReference>
<comment type="caution">
    <text evidence="2">The sequence shown here is derived from an EMBL/GenBank/DDBJ whole genome shotgun (WGS) entry which is preliminary data.</text>
</comment>
<dbReference type="InterPro" id="IPR011047">
    <property type="entry name" value="Quinoprotein_ADH-like_sf"/>
</dbReference>
<dbReference type="Gene3D" id="2.130.10.10">
    <property type="entry name" value="YVTN repeat-like/Quinoprotein amine dehydrogenase"/>
    <property type="match status" value="1"/>
</dbReference>
<evidence type="ECO:0000313" key="3">
    <source>
        <dbReference type="Proteomes" id="UP000436088"/>
    </source>
</evidence>
<feature type="compositionally biased region" description="Acidic residues" evidence="1">
    <location>
        <begin position="454"/>
        <end position="487"/>
    </location>
</feature>
<gene>
    <name evidence="2" type="ORF">F3Y22_tig00110610pilonHSYRG00794</name>
</gene>
<feature type="region of interest" description="Disordered" evidence="1">
    <location>
        <begin position="440"/>
        <end position="487"/>
    </location>
</feature>
<dbReference type="InterPro" id="IPR001680">
    <property type="entry name" value="WD40_rpt"/>
</dbReference>
<sequence>MPLFVLSPILRCIGYGIIEHPRYIDCITPSLDYFSVSSGDGRIKIWDTLKGQIQTEFANIVSSEATSIFTKSERGHLSIDYKCIKWLSFDKKKKRELGSSLPVLGTGSGYSLALDVSAGRLKWKFSDCHPGGVSAIAFANASCIYSAGADGMGSLRCLIFTEDGKLILSSDAAERYIAVWKAEDGKKQSACCILAMGHPADVETLCNAKLTKLSISLEDGLSKPHKGALPTILAAKYQGVDKPASVHSFLAHGFLVKPLFQKIVVQYGSDILSSGSQDGVLLPRSQPLNKSKKGLDAPNRVIALDRANAEDATLPIPKIFNLHEEKGNKHRSLRVDTNNEMTDSVDPGSQVEFVDRKDDLMKLEADSKELCMEDQLRSLGILDTCNSPLDYILFDGINLEANLPPKKMRAAISSMEPGDAHKLLEKLMLDCLSKIAKAAQNKSQHFTSDHPMDGSEDEDDDNVDDVLYGEEDESDVDDVLYGEEDES</sequence>
<keyword evidence="3" id="KW-1185">Reference proteome</keyword>
<name>A0A6A3A2H4_HIBSY</name>
<evidence type="ECO:0000256" key="1">
    <source>
        <dbReference type="SAM" id="MobiDB-lite"/>
    </source>
</evidence>
<reference evidence="2" key="1">
    <citation type="submission" date="2019-09" db="EMBL/GenBank/DDBJ databases">
        <title>Draft genome information of white flower Hibiscus syriacus.</title>
        <authorList>
            <person name="Kim Y.-M."/>
        </authorList>
    </citation>
    <scope>NUCLEOTIDE SEQUENCE [LARGE SCALE GENOMIC DNA]</scope>
    <source>
        <strain evidence="2">YM2019G1</strain>
    </source>
</reference>
<dbReference type="InterPro" id="IPR015943">
    <property type="entry name" value="WD40/YVTN_repeat-like_dom_sf"/>
</dbReference>
<organism evidence="2 3">
    <name type="scientific">Hibiscus syriacus</name>
    <name type="common">Rose of Sharon</name>
    <dbReference type="NCBI Taxonomy" id="106335"/>
    <lineage>
        <taxon>Eukaryota</taxon>
        <taxon>Viridiplantae</taxon>
        <taxon>Streptophyta</taxon>
        <taxon>Embryophyta</taxon>
        <taxon>Tracheophyta</taxon>
        <taxon>Spermatophyta</taxon>
        <taxon>Magnoliopsida</taxon>
        <taxon>eudicotyledons</taxon>
        <taxon>Gunneridae</taxon>
        <taxon>Pentapetalae</taxon>
        <taxon>rosids</taxon>
        <taxon>malvids</taxon>
        <taxon>Malvales</taxon>
        <taxon>Malvaceae</taxon>
        <taxon>Malvoideae</taxon>
        <taxon>Hibiscus</taxon>
    </lineage>
</organism>
<dbReference type="PANTHER" id="PTHR45290">
    <property type="entry name" value="OS03G0300300 PROTEIN"/>
    <property type="match status" value="1"/>
</dbReference>
<evidence type="ECO:0000313" key="2">
    <source>
        <dbReference type="EMBL" id="KAE8697857.1"/>
    </source>
</evidence>
<dbReference type="PANTHER" id="PTHR45290:SF1">
    <property type="entry name" value="OS03G0300300 PROTEIN"/>
    <property type="match status" value="1"/>
</dbReference>
<protein>
    <submittedName>
        <fullName evidence="2">Transducin family protein / WD-40 repeat family protein, putative isoform 3</fullName>
    </submittedName>
</protein>
<dbReference type="EMBL" id="VEPZ02001049">
    <property type="protein sequence ID" value="KAE8697857.1"/>
    <property type="molecule type" value="Genomic_DNA"/>
</dbReference>